<accession>A0A8H5M182</accession>
<name>A0A8H5M182_9AGAR</name>
<proteinExistence type="predicted"/>
<protein>
    <submittedName>
        <fullName evidence="1">Uncharacterized protein</fullName>
    </submittedName>
</protein>
<sequence>MGNLSTLSPDLRLEIARLAIDQVEDKRAERRNLSLVCRSMNQTCGPLLFRNHHLVMRLRKSWDHQARKYPSTTWDEAQFKLRLSRLRSKAAFVRNLTITDITRTDSKNSTSQPPNFAPEIMPQLIETLNKLSGLTSIYLNAPDSSEDPVTTIPLDLWKCIARLAPSTIKLNGWFKLAATDQDIPSMDIEKLIVSPYRGYSKSLTDSIHPTRLDIDYNIFHTTRPTDLLLKPVGPKIEHVKVEIGIGQMKFDKPLLDFSGVPNATVIVHLHFHVELKMHILKAWQSAKAALPGMFVEDLSGFDVRRIGTCEAQVYRSPDPDWTPARQEHIGGEARDRAEAERMRAHYAYKRELFWLKEMANDEDSS</sequence>
<keyword evidence="2" id="KW-1185">Reference proteome</keyword>
<comment type="caution">
    <text evidence="1">The sequence shown here is derived from an EMBL/GenBank/DDBJ whole genome shotgun (WGS) entry which is preliminary data.</text>
</comment>
<dbReference type="Proteomes" id="UP000565441">
    <property type="component" value="Unassembled WGS sequence"/>
</dbReference>
<gene>
    <name evidence="1" type="ORF">D9615_007334</name>
</gene>
<evidence type="ECO:0000313" key="2">
    <source>
        <dbReference type="Proteomes" id="UP000565441"/>
    </source>
</evidence>
<evidence type="ECO:0000313" key="1">
    <source>
        <dbReference type="EMBL" id="KAF5376926.1"/>
    </source>
</evidence>
<dbReference type="AlphaFoldDB" id="A0A8H5M182"/>
<organism evidence="1 2">
    <name type="scientific">Tricholomella constricta</name>
    <dbReference type="NCBI Taxonomy" id="117010"/>
    <lineage>
        <taxon>Eukaryota</taxon>
        <taxon>Fungi</taxon>
        <taxon>Dikarya</taxon>
        <taxon>Basidiomycota</taxon>
        <taxon>Agaricomycotina</taxon>
        <taxon>Agaricomycetes</taxon>
        <taxon>Agaricomycetidae</taxon>
        <taxon>Agaricales</taxon>
        <taxon>Tricholomatineae</taxon>
        <taxon>Lyophyllaceae</taxon>
        <taxon>Tricholomella</taxon>
    </lineage>
</organism>
<dbReference type="OrthoDB" id="3061893at2759"/>
<dbReference type="EMBL" id="JAACJP010000026">
    <property type="protein sequence ID" value="KAF5376926.1"/>
    <property type="molecule type" value="Genomic_DNA"/>
</dbReference>
<reference evidence="1 2" key="1">
    <citation type="journal article" date="2020" name="ISME J.">
        <title>Uncovering the hidden diversity of litter-decomposition mechanisms in mushroom-forming fungi.</title>
        <authorList>
            <person name="Floudas D."/>
            <person name="Bentzer J."/>
            <person name="Ahren D."/>
            <person name="Johansson T."/>
            <person name="Persson P."/>
            <person name="Tunlid A."/>
        </authorList>
    </citation>
    <scope>NUCLEOTIDE SEQUENCE [LARGE SCALE GENOMIC DNA]</scope>
    <source>
        <strain evidence="1 2">CBS 661.87</strain>
    </source>
</reference>